<dbReference type="PANTHER" id="PTHR43648:SF1">
    <property type="entry name" value="ELECTRON TRANSFER FLAVOPROTEIN BETA SUBUNIT LYSINE METHYLTRANSFERASE"/>
    <property type="match status" value="1"/>
</dbReference>
<evidence type="ECO:0000256" key="2">
    <source>
        <dbReference type="ARBA" id="ARBA00022490"/>
    </source>
</evidence>
<dbReference type="NCBIfam" id="TIGR00406">
    <property type="entry name" value="prmA"/>
    <property type="match status" value="1"/>
</dbReference>
<comment type="caution">
    <text evidence="7">The sequence shown here is derived from an EMBL/GenBank/DDBJ whole genome shotgun (WGS) entry which is preliminary data.</text>
</comment>
<dbReference type="RefSeq" id="WP_190402201.1">
    <property type="nucleotide sequence ID" value="NZ_JACJQB010000004.1"/>
</dbReference>
<dbReference type="GO" id="GO:0032259">
    <property type="term" value="P:methylation"/>
    <property type="evidence" value="ECO:0007669"/>
    <property type="project" value="UniProtKB-KW"/>
</dbReference>
<keyword evidence="7" id="KW-0689">Ribosomal protein</keyword>
<feature type="binding site" evidence="6">
    <location>
        <position position="241"/>
    </location>
    <ligand>
        <name>S-adenosyl-L-methionine</name>
        <dbReference type="ChEBI" id="CHEBI:59789"/>
    </ligand>
</feature>
<evidence type="ECO:0000313" key="8">
    <source>
        <dbReference type="Proteomes" id="UP000642094"/>
    </source>
</evidence>
<keyword evidence="3 6" id="KW-0489">Methyltransferase</keyword>
<evidence type="ECO:0000256" key="1">
    <source>
        <dbReference type="ARBA" id="ARBA00009741"/>
    </source>
</evidence>
<keyword evidence="5 6" id="KW-0949">S-adenosyl-L-methionine</keyword>
<sequence length="307" mass="34500">MSPSMITANNSWWEVQVIADQSLEEQIFWRLQSFGCQGMATQKKDGKLYVSSYIPMEKGKVLDLAALALWLEQDAIAVNYDPPVTQWKIINDEDWSSSWKQHWNPQEVGDMLVIYPAWIDPPADCDRKVLRLDPGSAFGTGAHATTQLCLEALEMRLWDVKPEDNIVVADVGCGSGILSIGALLIGASQTFAIDNDILAIKATNHNRQLNNIPEEKIWVQEGSIQDLIANMPKPANGFTCNILADIIVDMVPYFDQLVDENGWGILSGILIEQVPKVAKALDDHKWVVATFWKRQEWACLTIRRSEY</sequence>
<feature type="binding site" evidence="6">
    <location>
        <position position="172"/>
    </location>
    <ligand>
        <name>S-adenosyl-L-methionine</name>
        <dbReference type="ChEBI" id="CHEBI:59789"/>
    </ligand>
</feature>
<dbReference type="InterPro" id="IPR050078">
    <property type="entry name" value="Ribosomal_L11_MeTrfase_PrmA"/>
</dbReference>
<evidence type="ECO:0000256" key="3">
    <source>
        <dbReference type="ARBA" id="ARBA00022603"/>
    </source>
</evidence>
<dbReference type="EC" id="2.1.1.-" evidence="6"/>
<keyword evidence="4 6" id="KW-0808">Transferase</keyword>
<dbReference type="InterPro" id="IPR004498">
    <property type="entry name" value="Ribosomal_PrmA_MeTrfase"/>
</dbReference>
<protein>
    <recommendedName>
        <fullName evidence="6">Ribosomal protein L11 methyltransferase</fullName>
        <shortName evidence="6">L11 Mtase</shortName>
        <ecNumber evidence="6">2.1.1.-</ecNumber>
    </recommendedName>
</protein>
<dbReference type="GO" id="GO:0005840">
    <property type="term" value="C:ribosome"/>
    <property type="evidence" value="ECO:0007669"/>
    <property type="project" value="UniProtKB-KW"/>
</dbReference>
<reference evidence="7 8" key="1">
    <citation type="journal article" date="2020" name="ISME J.">
        <title>Comparative genomics reveals insights into cyanobacterial evolution and habitat adaptation.</title>
        <authorList>
            <person name="Chen M.Y."/>
            <person name="Teng W.K."/>
            <person name="Zhao L."/>
            <person name="Hu C.X."/>
            <person name="Zhou Y.K."/>
            <person name="Han B.P."/>
            <person name="Song L.R."/>
            <person name="Shu W.S."/>
        </authorList>
    </citation>
    <scope>NUCLEOTIDE SEQUENCE [LARGE SCALE GENOMIC DNA]</scope>
    <source>
        <strain evidence="7 8">FACHB-723</strain>
    </source>
</reference>
<feature type="binding site" evidence="6">
    <location>
        <position position="146"/>
    </location>
    <ligand>
        <name>S-adenosyl-L-methionine</name>
        <dbReference type="ChEBI" id="CHEBI:59789"/>
    </ligand>
</feature>
<organism evidence="7 8">
    <name type="scientific">Pseudanabaena mucicola FACHB-723</name>
    <dbReference type="NCBI Taxonomy" id="2692860"/>
    <lineage>
        <taxon>Bacteria</taxon>
        <taxon>Bacillati</taxon>
        <taxon>Cyanobacteriota</taxon>
        <taxon>Cyanophyceae</taxon>
        <taxon>Pseudanabaenales</taxon>
        <taxon>Pseudanabaenaceae</taxon>
        <taxon>Pseudanabaena</taxon>
    </lineage>
</organism>
<evidence type="ECO:0000256" key="5">
    <source>
        <dbReference type="ARBA" id="ARBA00022691"/>
    </source>
</evidence>
<comment type="function">
    <text evidence="6">Methylates ribosomal protein L11.</text>
</comment>
<dbReference type="PANTHER" id="PTHR43648">
    <property type="entry name" value="ELECTRON TRANSFER FLAVOPROTEIN BETA SUBUNIT LYSINE METHYLTRANSFERASE"/>
    <property type="match status" value="1"/>
</dbReference>
<evidence type="ECO:0000313" key="7">
    <source>
        <dbReference type="EMBL" id="MBD2187322.1"/>
    </source>
</evidence>
<evidence type="ECO:0000256" key="4">
    <source>
        <dbReference type="ARBA" id="ARBA00022679"/>
    </source>
</evidence>
<keyword evidence="7" id="KW-0687">Ribonucleoprotein</keyword>
<evidence type="ECO:0000256" key="6">
    <source>
        <dbReference type="HAMAP-Rule" id="MF_00735"/>
    </source>
</evidence>
<accession>A0ABR7ZU64</accession>
<dbReference type="InterPro" id="IPR029063">
    <property type="entry name" value="SAM-dependent_MTases_sf"/>
</dbReference>
<gene>
    <name evidence="6" type="primary">prmA</name>
    <name evidence="7" type="ORF">H6F41_04070</name>
</gene>
<dbReference type="EMBL" id="JACJQB010000004">
    <property type="protein sequence ID" value="MBD2187322.1"/>
    <property type="molecule type" value="Genomic_DNA"/>
</dbReference>
<comment type="subcellular location">
    <subcellularLocation>
        <location evidence="6">Cytoplasm</location>
    </subcellularLocation>
</comment>
<keyword evidence="8" id="KW-1185">Reference proteome</keyword>
<dbReference type="Pfam" id="PF06325">
    <property type="entry name" value="PrmA"/>
    <property type="match status" value="1"/>
</dbReference>
<keyword evidence="2 6" id="KW-0963">Cytoplasm</keyword>
<comment type="similarity">
    <text evidence="1 6">Belongs to the methyltransferase superfamily. PrmA family.</text>
</comment>
<dbReference type="HAMAP" id="MF_00735">
    <property type="entry name" value="Methyltr_PrmA"/>
    <property type="match status" value="1"/>
</dbReference>
<feature type="binding site" evidence="6">
    <location>
        <position position="194"/>
    </location>
    <ligand>
        <name>S-adenosyl-L-methionine</name>
        <dbReference type="ChEBI" id="CHEBI:59789"/>
    </ligand>
</feature>
<dbReference type="Proteomes" id="UP000642094">
    <property type="component" value="Unassembled WGS sequence"/>
</dbReference>
<comment type="catalytic activity">
    <reaction evidence="6">
        <text>L-lysyl-[protein] + 3 S-adenosyl-L-methionine = N(6),N(6),N(6)-trimethyl-L-lysyl-[protein] + 3 S-adenosyl-L-homocysteine + 3 H(+)</text>
        <dbReference type="Rhea" id="RHEA:54192"/>
        <dbReference type="Rhea" id="RHEA-COMP:9752"/>
        <dbReference type="Rhea" id="RHEA-COMP:13826"/>
        <dbReference type="ChEBI" id="CHEBI:15378"/>
        <dbReference type="ChEBI" id="CHEBI:29969"/>
        <dbReference type="ChEBI" id="CHEBI:57856"/>
        <dbReference type="ChEBI" id="CHEBI:59789"/>
        <dbReference type="ChEBI" id="CHEBI:61961"/>
    </reaction>
</comment>
<dbReference type="SUPFAM" id="SSF53335">
    <property type="entry name" value="S-adenosyl-L-methionine-dependent methyltransferases"/>
    <property type="match status" value="1"/>
</dbReference>
<dbReference type="Gene3D" id="3.40.50.150">
    <property type="entry name" value="Vaccinia Virus protein VP39"/>
    <property type="match status" value="1"/>
</dbReference>
<name>A0ABR7ZU64_9CYAN</name>
<dbReference type="GO" id="GO:0008168">
    <property type="term" value="F:methyltransferase activity"/>
    <property type="evidence" value="ECO:0007669"/>
    <property type="project" value="UniProtKB-KW"/>
</dbReference>
<proteinExistence type="inferred from homology"/>
<dbReference type="PIRSF" id="PIRSF000401">
    <property type="entry name" value="RPL11_MTase"/>
    <property type="match status" value="1"/>
</dbReference>